<protein>
    <recommendedName>
        <fullName evidence="3">Lipocalin-like domain-containing protein</fullName>
    </recommendedName>
</protein>
<evidence type="ECO:0008006" key="3">
    <source>
        <dbReference type="Google" id="ProtNLM"/>
    </source>
</evidence>
<accession>A0A5J4G0P5</accession>
<name>A0A5J4G0P5_9FLAO</name>
<dbReference type="PROSITE" id="PS51257">
    <property type="entry name" value="PROKAR_LIPOPROTEIN"/>
    <property type="match status" value="1"/>
</dbReference>
<dbReference type="AlphaFoldDB" id="A0A5J4G0P5"/>
<evidence type="ECO:0000313" key="1">
    <source>
        <dbReference type="EMBL" id="GEQ86079.1"/>
    </source>
</evidence>
<sequence length="147" mass="17110">MAFLNLKNMKINFVIIAFALFALGCSENKQEQIQHLDGYWEIVSVENENGVLKEFNISTTLDYISVENTLGKRTKVKPQLDGTFITSGNVEEFEIITEFPEQLALNYKTPYATWTEFIIEATKEKLVILNEEGKKYTYKRFIKFNFE</sequence>
<dbReference type="EMBL" id="BKCF01000002">
    <property type="protein sequence ID" value="GEQ86079.1"/>
    <property type="molecule type" value="Genomic_DNA"/>
</dbReference>
<dbReference type="Proteomes" id="UP000326994">
    <property type="component" value="Unassembled WGS sequence"/>
</dbReference>
<comment type="caution">
    <text evidence="1">The sequence shown here is derived from an EMBL/GenBank/DDBJ whole genome shotgun (WGS) entry which is preliminary data.</text>
</comment>
<organism evidence="1 2">
    <name type="scientific">Patiriisocius marinistellae</name>
    <dbReference type="NCBI Taxonomy" id="2494560"/>
    <lineage>
        <taxon>Bacteria</taxon>
        <taxon>Pseudomonadati</taxon>
        <taxon>Bacteroidota</taxon>
        <taxon>Flavobacteriia</taxon>
        <taxon>Flavobacteriales</taxon>
        <taxon>Flavobacteriaceae</taxon>
        <taxon>Patiriisocius</taxon>
    </lineage>
</organism>
<gene>
    <name evidence="1" type="ORF">ULMS_15870</name>
</gene>
<evidence type="ECO:0000313" key="2">
    <source>
        <dbReference type="Proteomes" id="UP000326994"/>
    </source>
</evidence>
<keyword evidence="2" id="KW-1185">Reference proteome</keyword>
<proteinExistence type="predicted"/>
<reference evidence="1 2" key="1">
    <citation type="submission" date="2019-08" db="EMBL/GenBank/DDBJ databases">
        <title>Ulvibacter marinistellae sp. nov., isolated from a starfish, Patiria pectinifera.</title>
        <authorList>
            <person name="Kawano K."/>
            <person name="Ushijima N."/>
            <person name="Kihara M."/>
            <person name="Itoh H."/>
        </authorList>
    </citation>
    <scope>NUCLEOTIDE SEQUENCE [LARGE SCALE GENOMIC DNA]</scope>
    <source>
        <strain evidence="1 2">KK4</strain>
    </source>
</reference>